<evidence type="ECO:0000256" key="2">
    <source>
        <dbReference type="ARBA" id="ARBA00009486"/>
    </source>
</evidence>
<feature type="compositionally biased region" description="Basic and acidic residues" evidence="4">
    <location>
        <begin position="667"/>
        <end position="689"/>
    </location>
</feature>
<evidence type="ECO:0000256" key="4">
    <source>
        <dbReference type="SAM" id="MobiDB-lite"/>
    </source>
</evidence>
<keyword evidence="7" id="KW-1185">Reference proteome</keyword>
<evidence type="ECO:0000313" key="6">
    <source>
        <dbReference type="EMBL" id="KIW37619.1"/>
    </source>
</evidence>
<feature type="compositionally biased region" description="Basic residues" evidence="4">
    <location>
        <begin position="690"/>
        <end position="700"/>
    </location>
</feature>
<evidence type="ECO:0000256" key="5">
    <source>
        <dbReference type="SAM" id="Phobius"/>
    </source>
</evidence>
<protein>
    <submittedName>
        <fullName evidence="6">Uncharacterized protein</fullName>
    </submittedName>
</protein>
<comment type="subcellular location">
    <subcellularLocation>
        <location evidence="1">Membrane</location>
        <topology evidence="1">Single-pass type II membrane protein</topology>
    </subcellularLocation>
</comment>
<feature type="compositionally biased region" description="Basic and acidic residues" evidence="4">
    <location>
        <begin position="592"/>
        <end position="602"/>
    </location>
</feature>
<evidence type="ECO:0000313" key="7">
    <source>
        <dbReference type="Proteomes" id="UP000053342"/>
    </source>
</evidence>
<feature type="region of interest" description="Disordered" evidence="4">
    <location>
        <begin position="562"/>
        <end position="706"/>
    </location>
</feature>
<dbReference type="GO" id="GO:0016020">
    <property type="term" value="C:membrane"/>
    <property type="evidence" value="ECO:0007669"/>
    <property type="project" value="UniProtKB-SubCell"/>
</dbReference>
<evidence type="ECO:0000256" key="3">
    <source>
        <dbReference type="ARBA" id="ARBA00022968"/>
    </source>
</evidence>
<organism evidence="6 7">
    <name type="scientific">Exophiala oligosperma</name>
    <dbReference type="NCBI Taxonomy" id="215243"/>
    <lineage>
        <taxon>Eukaryota</taxon>
        <taxon>Fungi</taxon>
        <taxon>Dikarya</taxon>
        <taxon>Ascomycota</taxon>
        <taxon>Pezizomycotina</taxon>
        <taxon>Eurotiomycetes</taxon>
        <taxon>Chaetothyriomycetidae</taxon>
        <taxon>Chaetothyriales</taxon>
        <taxon>Herpotrichiellaceae</taxon>
        <taxon>Exophiala</taxon>
    </lineage>
</organism>
<feature type="transmembrane region" description="Helical" evidence="5">
    <location>
        <begin position="20"/>
        <end position="43"/>
    </location>
</feature>
<keyword evidence="3" id="KW-0735">Signal-anchor</keyword>
<keyword evidence="5" id="KW-0812">Transmembrane</keyword>
<dbReference type="GeneID" id="27362334"/>
<feature type="compositionally biased region" description="Acidic residues" evidence="4">
    <location>
        <begin position="576"/>
        <end position="591"/>
    </location>
</feature>
<dbReference type="VEuPathDB" id="FungiDB:PV06_10260"/>
<feature type="compositionally biased region" description="Basic and acidic residues" evidence="4">
    <location>
        <begin position="638"/>
        <end position="660"/>
    </location>
</feature>
<dbReference type="OrthoDB" id="3631276at2759"/>
<sequence>MPLPFFDGVSAPAKVQRASFFALATILFIFFFESSFFPHVHVLKLRNAKAERARTEYYLQWGAFEPMPIAGFVNTGLPGKRSCDALKHNSTVGVQKSFFLNDNVKQIAMSLDAHPVVDYPDDLMRDPNLSVEDVIDRTWTRMSGSSVWLPDQNVYLSVTRVIFCPSQTWSVPKMSFLRGQLFNEDWEHLENYNITWGGKQLNFPMVFDIPAQWEEGGELYGPEDPRVILEDGVEGAEPVVTFNMIAKQSNWKRAIYVFRPFSNHTTILTIRDRERADTEKNWAPFFIPEEEVFPPSLASKLHLPLSTTVRKPSEYIHFIYSFKPLHILKCHLRCGDCELVFTQTLPETFSNRHKEHGGSLRGGTNFVPVPIPESMGLDRKLRVYAAFPRTNIEGHCGGSFYRPEFVILVNIRAHFHLAFASESLDFGTSLVELGPQDDRCNKGRILIPMSIAQWDTSHRQDIMTVTFSIDDSTVQVARVQGLLKYILHLPQFKTLFKKDGFLKGEEAEVMNMLSSWAGDDVRGCLVEAALNYTEAQHEITHPKDHKDELDPSKELLRKIYEEQQREEKGEAPNQDNGDEGEEREEKEEEKEEDVKDENKDHDKEEEENQDEHPEENQDGDPGIPDLEQGTLDPDVMEALEREGDNKEKSQNEVEVDKESEPSEEDNDQKNEEHEDPTEEKHKASKETSDRKRHRRRHQHHSDRLAR</sequence>
<name>A0A0D2DP54_9EURO</name>
<dbReference type="STRING" id="215243.A0A0D2DP54"/>
<dbReference type="GO" id="GO:0000030">
    <property type="term" value="F:mannosyltransferase activity"/>
    <property type="evidence" value="ECO:0007669"/>
    <property type="project" value="InterPro"/>
</dbReference>
<keyword evidence="5" id="KW-0472">Membrane</keyword>
<dbReference type="HOGENOM" id="CLU_013841_2_0_1"/>
<dbReference type="RefSeq" id="XP_016257834.1">
    <property type="nucleotide sequence ID" value="XM_016411793.1"/>
</dbReference>
<dbReference type="AlphaFoldDB" id="A0A0D2DP54"/>
<reference evidence="6 7" key="1">
    <citation type="submission" date="2015-01" db="EMBL/GenBank/DDBJ databases">
        <title>The Genome Sequence of Exophiala oligosperma CBS72588.</title>
        <authorList>
            <consortium name="The Broad Institute Genomics Platform"/>
            <person name="Cuomo C."/>
            <person name="de Hoog S."/>
            <person name="Gorbushina A."/>
            <person name="Stielow B."/>
            <person name="Teixiera M."/>
            <person name="Abouelleil A."/>
            <person name="Chapman S.B."/>
            <person name="Priest M."/>
            <person name="Young S.K."/>
            <person name="Wortman J."/>
            <person name="Nusbaum C."/>
            <person name="Birren B."/>
        </authorList>
    </citation>
    <scope>NUCLEOTIDE SEQUENCE [LARGE SCALE GENOMIC DNA]</scope>
    <source>
        <strain evidence="6 7">CBS 72588</strain>
    </source>
</reference>
<dbReference type="Proteomes" id="UP000053342">
    <property type="component" value="Unassembled WGS sequence"/>
</dbReference>
<dbReference type="RefSeq" id="XP_016257835.1">
    <property type="nucleotide sequence ID" value="XM_016411794.1"/>
</dbReference>
<proteinExistence type="inferred from homology"/>
<evidence type="ECO:0000256" key="1">
    <source>
        <dbReference type="ARBA" id="ARBA00004606"/>
    </source>
</evidence>
<dbReference type="InterPro" id="IPR021988">
    <property type="entry name" value="BMT1"/>
</dbReference>
<dbReference type="EMBL" id="KN847343">
    <property type="protein sequence ID" value="KIW37619.1"/>
    <property type="molecule type" value="Genomic_DNA"/>
</dbReference>
<keyword evidence="5" id="KW-1133">Transmembrane helix</keyword>
<dbReference type="EMBL" id="KN847343">
    <property type="protein sequence ID" value="KIW37618.1"/>
    <property type="molecule type" value="Genomic_DNA"/>
</dbReference>
<gene>
    <name evidence="6" type="ORF">PV06_10260</name>
</gene>
<comment type="similarity">
    <text evidence="2">Belongs to the BMT family.</text>
</comment>
<accession>A0A0D2DP54</accession>
<dbReference type="Pfam" id="PF12141">
    <property type="entry name" value="BMT"/>
    <property type="match status" value="2"/>
</dbReference>